<keyword evidence="4" id="KW-1185">Reference proteome</keyword>
<proteinExistence type="inferred from homology"/>
<name>A0ABT0LCP8_9GAMM</name>
<accession>A0ABT0LCP8</accession>
<keyword evidence="2" id="KW-0560">Oxidoreductase</keyword>
<comment type="similarity">
    <text evidence="1">Belongs to the short-chain dehydrogenases/reductases (SDR) family.</text>
</comment>
<reference evidence="3 4" key="1">
    <citation type="submission" date="2022-01" db="EMBL/GenBank/DDBJ databases">
        <title>Whole genome-based taxonomy of the Shewanellaceae.</title>
        <authorList>
            <person name="Martin-Rodriguez A.J."/>
        </authorList>
    </citation>
    <scope>NUCLEOTIDE SEQUENCE [LARGE SCALE GENOMIC DNA]</scope>
    <source>
        <strain evidence="3 4">DSM 17177</strain>
    </source>
</reference>
<dbReference type="Pfam" id="PF00106">
    <property type="entry name" value="adh_short"/>
    <property type="match status" value="1"/>
</dbReference>
<evidence type="ECO:0000313" key="3">
    <source>
        <dbReference type="EMBL" id="MCL1125468.1"/>
    </source>
</evidence>
<gene>
    <name evidence="3" type="ORF">L2764_13515</name>
</gene>
<protein>
    <submittedName>
        <fullName evidence="3">SDR family NAD(P)-dependent oxidoreductase</fullName>
    </submittedName>
</protein>
<dbReference type="SUPFAM" id="SSF51735">
    <property type="entry name" value="NAD(P)-binding Rossmann-fold domains"/>
    <property type="match status" value="1"/>
</dbReference>
<evidence type="ECO:0000256" key="2">
    <source>
        <dbReference type="ARBA" id="ARBA00023002"/>
    </source>
</evidence>
<comment type="caution">
    <text evidence="3">The sequence shown here is derived from an EMBL/GenBank/DDBJ whole genome shotgun (WGS) entry which is preliminary data.</text>
</comment>
<organism evidence="3 4">
    <name type="scientific">Shewanella surugensis</name>
    <dbReference type="NCBI Taxonomy" id="212020"/>
    <lineage>
        <taxon>Bacteria</taxon>
        <taxon>Pseudomonadati</taxon>
        <taxon>Pseudomonadota</taxon>
        <taxon>Gammaproteobacteria</taxon>
        <taxon>Alteromonadales</taxon>
        <taxon>Shewanellaceae</taxon>
        <taxon>Shewanella</taxon>
    </lineage>
</organism>
<dbReference type="PANTHER" id="PTHR43391">
    <property type="entry name" value="RETINOL DEHYDROGENASE-RELATED"/>
    <property type="match status" value="1"/>
</dbReference>
<dbReference type="Proteomes" id="UP001203423">
    <property type="component" value="Unassembled WGS sequence"/>
</dbReference>
<dbReference type="InterPro" id="IPR036291">
    <property type="entry name" value="NAD(P)-bd_dom_sf"/>
</dbReference>
<dbReference type="Gene3D" id="3.40.50.720">
    <property type="entry name" value="NAD(P)-binding Rossmann-like Domain"/>
    <property type="match status" value="1"/>
</dbReference>
<evidence type="ECO:0000256" key="1">
    <source>
        <dbReference type="ARBA" id="ARBA00006484"/>
    </source>
</evidence>
<dbReference type="EMBL" id="JAKIKS010000050">
    <property type="protein sequence ID" value="MCL1125468.1"/>
    <property type="molecule type" value="Genomic_DNA"/>
</dbReference>
<evidence type="ECO:0000313" key="4">
    <source>
        <dbReference type="Proteomes" id="UP001203423"/>
    </source>
</evidence>
<dbReference type="PRINTS" id="PR00080">
    <property type="entry name" value="SDRFAMILY"/>
</dbReference>
<dbReference type="InterPro" id="IPR002347">
    <property type="entry name" value="SDR_fam"/>
</dbReference>
<dbReference type="RefSeq" id="WP_248940782.1">
    <property type="nucleotide sequence ID" value="NZ_JAKIKS010000050.1"/>
</dbReference>
<dbReference type="PRINTS" id="PR00081">
    <property type="entry name" value="GDHRDH"/>
</dbReference>
<dbReference type="PANTHER" id="PTHR43391:SF86">
    <property type="entry name" value="SHORT-CHAIN DEHYDROGENASE_REDUCTASE FAMILY PROTEIN"/>
    <property type="match status" value="1"/>
</dbReference>
<sequence>MSKVAVVTGASSGLGLHLSIMLAKQGIKTFATMRNFDKRQALLDEAHKQGVEIDVELIVKQLDVRGSDSVNACIDDIQKETGRIDIWVNNAGAGFIRTTEQANEDEIKWALDVNLMGVIRCTKAVLPSMREARAGHIINISSVGGLVGSAVNLPIMPLVSFKLLAVWLMMSISRF</sequence>